<keyword evidence="2" id="KW-1185">Reference proteome</keyword>
<gene>
    <name evidence="1" type="ORF">POCTA_138.1.T0840007</name>
</gene>
<sequence length="109" mass="13429">MKVKQIEICLTSVTKVMFKRLFEIQWQEQKNKELNNFYEKERQKRRAEWLEHEHISCESRRWRILPDEQIGCEIVAERYQWNVGIWVVQPKRQGDGSWKVLKRFKGCFN</sequence>
<proteinExistence type="predicted"/>
<protein>
    <submittedName>
        <fullName evidence="1">Uncharacterized protein</fullName>
    </submittedName>
</protein>
<organism evidence="1 2">
    <name type="scientific">Paramecium octaurelia</name>
    <dbReference type="NCBI Taxonomy" id="43137"/>
    <lineage>
        <taxon>Eukaryota</taxon>
        <taxon>Sar</taxon>
        <taxon>Alveolata</taxon>
        <taxon>Ciliophora</taxon>
        <taxon>Intramacronucleata</taxon>
        <taxon>Oligohymenophorea</taxon>
        <taxon>Peniculida</taxon>
        <taxon>Parameciidae</taxon>
        <taxon>Paramecium</taxon>
    </lineage>
</organism>
<dbReference type="AlphaFoldDB" id="A0A8S1W5X5"/>
<dbReference type="Proteomes" id="UP000683925">
    <property type="component" value="Unassembled WGS sequence"/>
</dbReference>
<evidence type="ECO:0000313" key="1">
    <source>
        <dbReference type="EMBL" id="CAD8184700.1"/>
    </source>
</evidence>
<reference evidence="1" key="1">
    <citation type="submission" date="2021-01" db="EMBL/GenBank/DDBJ databases">
        <authorList>
            <consortium name="Genoscope - CEA"/>
            <person name="William W."/>
        </authorList>
    </citation>
    <scope>NUCLEOTIDE SEQUENCE</scope>
</reference>
<comment type="caution">
    <text evidence="1">The sequence shown here is derived from an EMBL/GenBank/DDBJ whole genome shotgun (WGS) entry which is preliminary data.</text>
</comment>
<evidence type="ECO:0000313" key="2">
    <source>
        <dbReference type="Proteomes" id="UP000683925"/>
    </source>
</evidence>
<accession>A0A8S1W5X5</accession>
<dbReference type="EMBL" id="CAJJDP010000083">
    <property type="protein sequence ID" value="CAD8184700.1"/>
    <property type="molecule type" value="Genomic_DNA"/>
</dbReference>
<name>A0A8S1W5X5_PAROT</name>